<keyword evidence="6 9" id="KW-0472">Membrane</keyword>
<dbReference type="STRING" id="180957.B5S52_14315"/>
<dbReference type="PANTHER" id="PTHR30462">
    <property type="entry name" value="INTERMEMBRANE TRANSPORT PROTEIN PQIB-RELATED"/>
    <property type="match status" value="1"/>
</dbReference>
<feature type="transmembrane region" description="Helical" evidence="9">
    <location>
        <begin position="20"/>
        <end position="40"/>
    </location>
</feature>
<feature type="domain" description="Mce/MlaD" evidence="10">
    <location>
        <begin position="159"/>
        <end position="219"/>
    </location>
</feature>
<evidence type="ECO:0000256" key="3">
    <source>
        <dbReference type="ARBA" id="ARBA00022519"/>
    </source>
</evidence>
<proteinExistence type="predicted"/>
<accession>A0A0M2F5B9</accession>
<comment type="caution">
    <text evidence="11">The sequence shown here is derived from an EMBL/GenBank/DDBJ whole genome shotgun (WGS) entry which is preliminary data.</text>
</comment>
<evidence type="ECO:0000256" key="2">
    <source>
        <dbReference type="ARBA" id="ARBA00022475"/>
    </source>
</evidence>
<feature type="domain" description="Mce/MlaD" evidence="10">
    <location>
        <begin position="287"/>
        <end position="394"/>
    </location>
</feature>
<evidence type="ECO:0000313" key="12">
    <source>
        <dbReference type="Proteomes" id="UP000029435"/>
    </source>
</evidence>
<gene>
    <name evidence="11" type="ORF">KU74_02355</name>
</gene>
<dbReference type="Proteomes" id="UP000029435">
    <property type="component" value="Unassembled WGS sequence"/>
</dbReference>
<organism evidence="11 12">
    <name type="scientific">Pectobacterium brasiliense</name>
    <dbReference type="NCBI Taxonomy" id="180957"/>
    <lineage>
        <taxon>Bacteria</taxon>
        <taxon>Pseudomonadati</taxon>
        <taxon>Pseudomonadota</taxon>
        <taxon>Gammaproteobacteria</taxon>
        <taxon>Enterobacterales</taxon>
        <taxon>Pectobacteriaceae</taxon>
        <taxon>Pectobacterium</taxon>
    </lineage>
</organism>
<dbReference type="Pfam" id="PF02470">
    <property type="entry name" value="MlaD"/>
    <property type="match status" value="3"/>
</dbReference>
<evidence type="ECO:0000256" key="1">
    <source>
        <dbReference type="ARBA" id="ARBA00004533"/>
    </source>
</evidence>
<dbReference type="OrthoDB" id="9806984at2"/>
<keyword evidence="4 9" id="KW-0812">Transmembrane</keyword>
<keyword evidence="2" id="KW-1003">Cell membrane</keyword>
<dbReference type="EMBL" id="JQOD01000001">
    <property type="protein sequence ID" value="KGA35332.1"/>
    <property type="molecule type" value="Genomic_DNA"/>
</dbReference>
<evidence type="ECO:0000313" key="11">
    <source>
        <dbReference type="EMBL" id="KGA35332.1"/>
    </source>
</evidence>
<protein>
    <submittedName>
        <fullName evidence="11">Mammalian cell entry protein</fullName>
    </submittedName>
</protein>
<keyword evidence="5 9" id="KW-1133">Transmembrane helix</keyword>
<feature type="domain" description="Mce/MlaD" evidence="10">
    <location>
        <begin position="44"/>
        <end position="134"/>
    </location>
</feature>
<evidence type="ECO:0000256" key="4">
    <source>
        <dbReference type="ARBA" id="ARBA00022692"/>
    </source>
</evidence>
<feature type="coiled-coil region" evidence="7">
    <location>
        <begin position="467"/>
        <end position="519"/>
    </location>
</feature>
<comment type="subcellular location">
    <subcellularLocation>
        <location evidence="1">Cell inner membrane</location>
    </subcellularLocation>
</comment>
<dbReference type="AlphaFoldDB" id="A0A0M2F5B9"/>
<reference evidence="11 12" key="1">
    <citation type="submission" date="2014-08" db="EMBL/GenBank/DDBJ databases">
        <title>Genome sequences of NCPPB Pectobacterium isolates.</title>
        <authorList>
            <person name="Glover R.H."/>
            <person name="Sapp M."/>
            <person name="Elphinstone J."/>
        </authorList>
    </citation>
    <scope>NUCLEOTIDE SEQUENCE [LARGE SCALE GENOMIC DNA]</scope>
    <source>
        <strain evidence="11 12">LMG 21372</strain>
    </source>
</reference>
<dbReference type="InterPro" id="IPR051800">
    <property type="entry name" value="PqiA-PqiB_transport"/>
</dbReference>
<feature type="region of interest" description="Disordered" evidence="8">
    <location>
        <begin position="519"/>
        <end position="548"/>
    </location>
</feature>
<evidence type="ECO:0000256" key="7">
    <source>
        <dbReference type="SAM" id="Coils"/>
    </source>
</evidence>
<dbReference type="RefSeq" id="WP_039311899.1">
    <property type="nucleotide sequence ID" value="NZ_JQOD01000001.1"/>
</dbReference>
<dbReference type="InterPro" id="IPR003399">
    <property type="entry name" value="Mce/MlaD"/>
</dbReference>
<evidence type="ECO:0000256" key="5">
    <source>
        <dbReference type="ARBA" id="ARBA00022989"/>
    </source>
</evidence>
<dbReference type="PANTHER" id="PTHR30462:SF0">
    <property type="entry name" value="INTERMEMBRANE TRANSPORT PROTEIN YEBT"/>
    <property type="match status" value="1"/>
</dbReference>
<sequence length="548" mass="60081">MIHEQPDEPVIIRQRWRISLIWLVPALAMLTGLAMLIHTWSDTGPEIVISFQSASGLEAGRTVVKYKDVVVGSVKDISLSQDSQQVLVTVQLNKNAESLAHADSRFWVVRPRVAINGVTGIDTLLSGAYIGADKGESTQGETQFIGLESPPAVINGMPGSRFIIQADDLGSLDSGSPVYYRRIPVGRVASYQLNRDGRSVQLQVFIDAPYDRFVTPNTRFWNASGVDLSVDANGFRLRTQTLATVMAGGIAFSTPDLDNTIARPEPLTTYKLASDRESALSPPDGPPTRFKLRFDRSLHGLEVGAPVEFSSVKIGHVTAIELDYSKTGYRFPTVVSIDVFPNRLGNVLDKLPKQAMSLDQQTAEFTRDLVEHGLRAQVAPSNLLTGQLYISLDFVPDAAKTPFDLNARPLVLPTVNGGFDRLQTQMASIIGKIDNLPLDAIGRNMNTTLVEANKALRQVNGQTLPEANRLMQNMQQATRRAQDVLEEDSPLQLGITQSLQEIQRTLRALRSLAEQIDRHPESLLQGRPSDASSAALNRDPLSREGSSR</sequence>
<evidence type="ECO:0000259" key="10">
    <source>
        <dbReference type="Pfam" id="PF02470"/>
    </source>
</evidence>
<name>A0A0M2F5B9_9GAMM</name>
<evidence type="ECO:0000256" key="8">
    <source>
        <dbReference type="SAM" id="MobiDB-lite"/>
    </source>
</evidence>
<dbReference type="GO" id="GO:0005886">
    <property type="term" value="C:plasma membrane"/>
    <property type="evidence" value="ECO:0007669"/>
    <property type="project" value="UniProtKB-SubCell"/>
</dbReference>
<evidence type="ECO:0000256" key="6">
    <source>
        <dbReference type="ARBA" id="ARBA00023136"/>
    </source>
</evidence>
<keyword evidence="3" id="KW-0997">Cell inner membrane</keyword>
<evidence type="ECO:0000256" key="9">
    <source>
        <dbReference type="SAM" id="Phobius"/>
    </source>
</evidence>
<keyword evidence="7" id="KW-0175">Coiled coil</keyword>